<evidence type="ECO:0000313" key="4">
    <source>
        <dbReference type="EMBL" id="MFC6360773.1"/>
    </source>
</evidence>
<evidence type="ECO:0000259" key="3">
    <source>
        <dbReference type="Pfam" id="PF07687"/>
    </source>
</evidence>
<reference evidence="5" key="1">
    <citation type="journal article" date="2019" name="Int. J. Syst. Evol. Microbiol.">
        <title>The Global Catalogue of Microorganisms (GCM) 10K type strain sequencing project: providing services to taxonomists for standard genome sequencing and annotation.</title>
        <authorList>
            <consortium name="The Broad Institute Genomics Platform"/>
            <consortium name="The Broad Institute Genome Sequencing Center for Infectious Disease"/>
            <person name="Wu L."/>
            <person name="Ma J."/>
        </authorList>
    </citation>
    <scope>NUCLEOTIDE SEQUENCE [LARGE SCALE GENOMIC DNA]</scope>
    <source>
        <strain evidence="5">CGMCC 4.1530</strain>
    </source>
</reference>
<dbReference type="PANTHER" id="PTHR11014:SF63">
    <property type="entry name" value="METALLOPEPTIDASE, PUTATIVE (AFU_ORTHOLOGUE AFUA_6G09600)-RELATED"/>
    <property type="match status" value="1"/>
</dbReference>
<dbReference type="SUPFAM" id="SSF53187">
    <property type="entry name" value="Zn-dependent exopeptidases"/>
    <property type="match status" value="1"/>
</dbReference>
<evidence type="ECO:0000313" key="5">
    <source>
        <dbReference type="Proteomes" id="UP001596215"/>
    </source>
</evidence>
<dbReference type="Gene3D" id="3.30.70.360">
    <property type="match status" value="1"/>
</dbReference>
<feature type="domain" description="Peptidase M20 dimerisation" evidence="3">
    <location>
        <begin position="177"/>
        <end position="264"/>
    </location>
</feature>
<dbReference type="InterPro" id="IPR002933">
    <property type="entry name" value="Peptidase_M20"/>
</dbReference>
<keyword evidence="5" id="KW-1185">Reference proteome</keyword>
<name>A0ABW1VKY4_9GAMM</name>
<evidence type="ECO:0000256" key="1">
    <source>
        <dbReference type="ARBA" id="ARBA00022801"/>
    </source>
</evidence>
<accession>A0ABW1VKY4</accession>
<dbReference type="Proteomes" id="UP001596215">
    <property type="component" value="Unassembled WGS sequence"/>
</dbReference>
<dbReference type="Gene3D" id="3.40.630.10">
    <property type="entry name" value="Zn peptidases"/>
    <property type="match status" value="1"/>
</dbReference>
<evidence type="ECO:0000256" key="2">
    <source>
        <dbReference type="SAM" id="MobiDB-lite"/>
    </source>
</evidence>
<dbReference type="SUPFAM" id="SSF55031">
    <property type="entry name" value="Bacterial exopeptidase dimerisation domain"/>
    <property type="match status" value="1"/>
</dbReference>
<protein>
    <submittedName>
        <fullName evidence="4">Amidohydrolase</fullName>
    </submittedName>
</protein>
<dbReference type="Pfam" id="PF07687">
    <property type="entry name" value="M20_dimer"/>
    <property type="match status" value="1"/>
</dbReference>
<organism evidence="4 5">
    <name type="scientific">Tatumella punctata</name>
    <dbReference type="NCBI Taxonomy" id="399969"/>
    <lineage>
        <taxon>Bacteria</taxon>
        <taxon>Pseudomonadati</taxon>
        <taxon>Pseudomonadota</taxon>
        <taxon>Gammaproteobacteria</taxon>
        <taxon>Enterobacterales</taxon>
        <taxon>Erwiniaceae</taxon>
        <taxon>Tatumella</taxon>
    </lineage>
</organism>
<dbReference type="InterPro" id="IPR011650">
    <property type="entry name" value="Peptidase_M20_dimer"/>
</dbReference>
<feature type="region of interest" description="Disordered" evidence="2">
    <location>
        <begin position="1"/>
        <end position="20"/>
    </location>
</feature>
<dbReference type="EMBL" id="JBHSUC010000001">
    <property type="protein sequence ID" value="MFC6360773.1"/>
    <property type="molecule type" value="Genomic_DNA"/>
</dbReference>
<dbReference type="InterPro" id="IPR036264">
    <property type="entry name" value="Bact_exopeptidase_dim_dom"/>
</dbReference>
<dbReference type="PANTHER" id="PTHR11014">
    <property type="entry name" value="PEPTIDASE M20 FAMILY MEMBER"/>
    <property type="match status" value="1"/>
</dbReference>
<gene>
    <name evidence="4" type="ORF">ACFP73_01435</name>
</gene>
<dbReference type="RefSeq" id="WP_385958928.1">
    <property type="nucleotide sequence ID" value="NZ_BAAAFW010000059.1"/>
</dbReference>
<sequence>MQKWTSVRRQLHQHPETGFAEEKTAARIAESLRTMGISVEQGIGKTGVVGLLQGKRPGQRMIGLRADMDALPMQDQGSSAWASSTAGVAHACGHDGHIVMLLACAETLARNPDFSGSVCFIFQPAEEGLAGARAMIDDGLFSRYPCDAVYAIHNWPELPLGELRTRPGPMMAAADRFDITLSGGGGHAAQPHLSPDTLLAISELVVALNSLVPRTLNPHEAALLTVTQIHGGTSHNMIPAAATITGTVRTFSPQARNTLERQLRLKTEHISAASGLHAEIRYHRYYPATCNSPRETRLALAAAERAGLIAQQADYPALTSEDFSFMLQEKPGAYVWLGSGPGYPLHHPCFDFNDQAIPYGVRWLCEVVYGESDGL</sequence>
<keyword evidence="1" id="KW-0378">Hydrolase</keyword>
<dbReference type="Pfam" id="PF01546">
    <property type="entry name" value="Peptidase_M20"/>
    <property type="match status" value="1"/>
</dbReference>
<dbReference type="NCBIfam" id="TIGR01891">
    <property type="entry name" value="amidohydrolases"/>
    <property type="match status" value="1"/>
</dbReference>
<dbReference type="InterPro" id="IPR017439">
    <property type="entry name" value="Amidohydrolase"/>
</dbReference>
<comment type="caution">
    <text evidence="4">The sequence shown here is derived from an EMBL/GenBank/DDBJ whole genome shotgun (WGS) entry which is preliminary data.</text>
</comment>
<proteinExistence type="predicted"/>
<dbReference type="PIRSF" id="PIRSF005962">
    <property type="entry name" value="Pept_M20D_amidohydro"/>
    <property type="match status" value="1"/>
</dbReference>